<sequence>MTTTQLDIPNHIHNYEYCHTCEAAIADADAREQWAAMVPAERIAIRWGSAHARLAMDRGNPRPGLATYGAALPF</sequence>
<dbReference type="Proteomes" id="UP001056780">
    <property type="component" value="Segment"/>
</dbReference>
<reference evidence="1" key="1">
    <citation type="submission" date="2022-04" db="EMBL/GenBank/DDBJ databases">
        <authorList>
            <person name="Abdalla N.M."/>
            <person name="Alvarado-Fernandez V.M."/>
            <person name="Barnhill K."/>
            <person name="Biggs A."/>
            <person name="Bland J."/>
            <person name="Coleman C."/>
            <person name="Fakhre D."/>
            <person name="Finocchiaro A."/>
            <person name="Haymond A.J."/>
            <person name="Helton K.M."/>
            <person name="Horne M.E."/>
            <person name="Franco V."/>
            <person name="Iqbal M."/>
            <person name="Kanchibhatta A."/>
            <person name="Knight J."/>
            <person name="Merkher A."/>
            <person name="Nguyen K.P."/>
            <person name="Otero L."/>
            <person name="Patel J."/>
            <person name="Patel S."/>
            <person name="Rainey E."/>
            <person name="Rayala P."/>
            <person name="Ruiz-Houston K.M."/>
            <person name="Sciacchitano A.R."/>
            <person name="Satardekar A."/>
            <person name="Shaikh S.M."/>
            <person name="Stewart E."/>
            <person name="Terron-Osorio A.E."/>
            <person name="Turrell T.C."/>
            <person name="Weitz R.C."/>
            <person name="Pollenz R.S."/>
            <person name="Garlena R.A."/>
            <person name="Russell D.A."/>
            <person name="Jacobs-Sera D."/>
            <person name="Hatfull G.F."/>
        </authorList>
    </citation>
    <scope>NUCLEOTIDE SEQUENCE</scope>
</reference>
<dbReference type="EMBL" id="ON392159">
    <property type="protein sequence ID" value="URC17634.1"/>
    <property type="molecule type" value="Genomic_DNA"/>
</dbReference>
<evidence type="ECO:0000313" key="2">
    <source>
        <dbReference type="Proteomes" id="UP001056780"/>
    </source>
</evidence>
<proteinExistence type="predicted"/>
<name>A0A9E7E6Q5_9CAUD</name>
<evidence type="ECO:0000313" key="1">
    <source>
        <dbReference type="EMBL" id="URC17634.1"/>
    </source>
</evidence>
<organism evidence="1 2">
    <name type="scientific">Gordonia phage Tardus</name>
    <dbReference type="NCBI Taxonomy" id="2939734"/>
    <lineage>
        <taxon>Viruses</taxon>
        <taxon>Duplodnaviria</taxon>
        <taxon>Heunggongvirae</taxon>
        <taxon>Uroviricota</taxon>
        <taxon>Caudoviricetes</taxon>
        <taxon>Stackebrandtviridae</taxon>
        <taxon>Schenleyvirinae</taxon>
        <taxon>Zitchvirus</taxon>
        <taxon>Zitchvirus tardus</taxon>
    </lineage>
</organism>
<accession>A0A9E7E6Q5</accession>
<gene>
    <name evidence="1" type="primary">18</name>
    <name evidence="1" type="ORF">SEA_TARDUS_18</name>
</gene>
<keyword evidence="2" id="KW-1185">Reference proteome</keyword>
<protein>
    <submittedName>
        <fullName evidence="1">Uncharacterized protein</fullName>
    </submittedName>
</protein>